<dbReference type="PANTHER" id="PTHR34846:SF11">
    <property type="entry name" value="4-CARBOXYMUCONOLACTONE DECARBOXYLASE FAMILY PROTEIN (AFU_ORTHOLOGUE AFUA_6G11590)"/>
    <property type="match status" value="1"/>
</dbReference>
<dbReference type="InterPro" id="IPR029032">
    <property type="entry name" value="AhpD-like"/>
</dbReference>
<dbReference type="RefSeq" id="WP_207871179.1">
    <property type="nucleotide sequence ID" value="NZ_CP062222.1"/>
</dbReference>
<dbReference type="KEGG" id="bgoe:IFJ75_03150"/>
<feature type="domain" description="Carboxymuconolactone decarboxylase-like" evidence="1">
    <location>
        <begin position="50"/>
        <end position="109"/>
    </location>
</feature>
<dbReference type="Gene3D" id="1.20.1290.10">
    <property type="entry name" value="AhpD-like"/>
    <property type="match status" value="1"/>
</dbReference>
<keyword evidence="3" id="KW-1185">Reference proteome</keyword>
<evidence type="ECO:0000313" key="2">
    <source>
        <dbReference type="EMBL" id="QTC91932.1"/>
    </source>
</evidence>
<name>A0A975GVX6_9CAUL</name>
<reference evidence="2" key="1">
    <citation type="submission" date="2020-09" db="EMBL/GenBank/DDBJ databases">
        <title>Brevundimonas sp. LVF2 isolated from a puddle in Goettingen, Germany.</title>
        <authorList>
            <person name="Friedrich I."/>
            <person name="Klassen A."/>
            <person name="Hannes N."/>
            <person name="Schneider D."/>
            <person name="Hertel R."/>
            <person name="Daniel R."/>
        </authorList>
    </citation>
    <scope>NUCLEOTIDE SEQUENCE</scope>
    <source>
        <strain evidence="2">LVF2</strain>
    </source>
</reference>
<gene>
    <name evidence="2" type="ORF">IFJ75_03150</name>
</gene>
<sequence length="201" mass="22387">MTYPRRLPYPDMDNLTPEQIELRRIMGPRRGGPNATRLMKMLVNFPIYGQAIRSLGARTADNNSLPPRLYQIACMRASWLCDAEYLWSQHRTASLALGITDEELYAVAAGPTNTVLKGLDQQIVVAIDELHFDHRYSDASWTGFDEPLGPDAKLDILMTHAIFVMQANLANSTGVDLEDGVPGFSEDLLALRAEQRQAGQV</sequence>
<dbReference type="Pfam" id="PF02627">
    <property type="entry name" value="CMD"/>
    <property type="match status" value="1"/>
</dbReference>
<proteinExistence type="predicted"/>
<protein>
    <submittedName>
        <fullName evidence="2">Carboxymuconolactone decarboxylase family protein</fullName>
    </submittedName>
</protein>
<dbReference type="GO" id="GO:0051920">
    <property type="term" value="F:peroxiredoxin activity"/>
    <property type="evidence" value="ECO:0007669"/>
    <property type="project" value="InterPro"/>
</dbReference>
<dbReference type="PANTHER" id="PTHR34846">
    <property type="entry name" value="4-CARBOXYMUCONOLACTONE DECARBOXYLASE FAMILY PROTEIN (AFU_ORTHOLOGUE AFUA_6G11590)"/>
    <property type="match status" value="1"/>
</dbReference>
<dbReference type="InterPro" id="IPR003779">
    <property type="entry name" value="CMD-like"/>
</dbReference>
<dbReference type="EMBL" id="CP062222">
    <property type="protein sequence ID" value="QTC91932.1"/>
    <property type="molecule type" value="Genomic_DNA"/>
</dbReference>
<organism evidence="2 3">
    <name type="scientific">Brevundimonas goettingensis</name>
    <dbReference type="NCBI Taxonomy" id="2774190"/>
    <lineage>
        <taxon>Bacteria</taxon>
        <taxon>Pseudomonadati</taxon>
        <taxon>Pseudomonadota</taxon>
        <taxon>Alphaproteobacteria</taxon>
        <taxon>Caulobacterales</taxon>
        <taxon>Caulobacteraceae</taxon>
        <taxon>Brevundimonas</taxon>
    </lineage>
</organism>
<accession>A0A975GVX6</accession>
<evidence type="ECO:0000313" key="3">
    <source>
        <dbReference type="Proteomes" id="UP000663918"/>
    </source>
</evidence>
<dbReference type="Proteomes" id="UP000663918">
    <property type="component" value="Chromosome"/>
</dbReference>
<dbReference type="AlphaFoldDB" id="A0A975GVX6"/>
<evidence type="ECO:0000259" key="1">
    <source>
        <dbReference type="Pfam" id="PF02627"/>
    </source>
</evidence>
<dbReference type="SUPFAM" id="SSF69118">
    <property type="entry name" value="AhpD-like"/>
    <property type="match status" value="1"/>
</dbReference>